<protein>
    <recommendedName>
        <fullName evidence="2">Baseplate J-like central domain-containing protein</fullName>
    </recommendedName>
</protein>
<dbReference type="InterPro" id="IPR011749">
    <property type="entry name" value="CHP02243"/>
</dbReference>
<feature type="compositionally biased region" description="Gly residues" evidence="1">
    <location>
        <begin position="1"/>
        <end position="11"/>
    </location>
</feature>
<dbReference type="NCBIfam" id="TIGR02243">
    <property type="entry name" value="putative baseplate assembly protein"/>
    <property type="match status" value="1"/>
</dbReference>
<evidence type="ECO:0000313" key="4">
    <source>
        <dbReference type="Proteomes" id="UP000052982"/>
    </source>
</evidence>
<dbReference type="InterPro" id="IPR058531">
    <property type="entry name" value="Baseplate_J_M"/>
</dbReference>
<evidence type="ECO:0000313" key="3">
    <source>
        <dbReference type="EMBL" id="KUN85420.1"/>
    </source>
</evidence>
<keyword evidence="4" id="KW-1185">Reference proteome</keyword>
<dbReference type="AlphaFoldDB" id="A0A101T475"/>
<dbReference type="STRING" id="1943.AQJ64_11970"/>
<dbReference type="EMBL" id="LMWW01000013">
    <property type="protein sequence ID" value="KUN85420.1"/>
    <property type="molecule type" value="Genomic_DNA"/>
</dbReference>
<name>A0A101T475_9ACTN</name>
<organism evidence="3 4">
    <name type="scientific">Streptomyces griseoruber</name>
    <dbReference type="NCBI Taxonomy" id="1943"/>
    <lineage>
        <taxon>Bacteria</taxon>
        <taxon>Bacillati</taxon>
        <taxon>Actinomycetota</taxon>
        <taxon>Actinomycetes</taxon>
        <taxon>Kitasatosporales</taxon>
        <taxon>Streptomycetaceae</taxon>
        <taxon>Streptomyces</taxon>
    </lineage>
</organism>
<accession>A0A101T475</accession>
<dbReference type="RefSeq" id="WP_055632202.1">
    <property type="nucleotide sequence ID" value="NZ_KQ948765.1"/>
</dbReference>
<comment type="caution">
    <text evidence="3">The sequence shown here is derived from an EMBL/GenBank/DDBJ whole genome shotgun (WGS) entry which is preliminary data.</text>
</comment>
<feature type="domain" description="Baseplate J-like central" evidence="2">
    <location>
        <begin position="839"/>
        <end position="905"/>
    </location>
</feature>
<reference evidence="3 4" key="1">
    <citation type="submission" date="2015-10" db="EMBL/GenBank/DDBJ databases">
        <title>Draft genome sequence of Streptomyces griseoruber DSM 40281, type strain for the species Streptomyces griseoruber.</title>
        <authorList>
            <person name="Ruckert C."/>
            <person name="Winkler A."/>
            <person name="Kalinowski J."/>
            <person name="Kampfer P."/>
            <person name="Glaeser S."/>
        </authorList>
    </citation>
    <scope>NUCLEOTIDE SEQUENCE [LARGE SCALE GENOMIC DNA]</scope>
    <source>
        <strain evidence="3 4">DSM 40281</strain>
    </source>
</reference>
<dbReference type="Proteomes" id="UP000052982">
    <property type="component" value="Unassembled WGS sequence"/>
</dbReference>
<feature type="region of interest" description="Disordered" evidence="1">
    <location>
        <begin position="1"/>
        <end position="24"/>
    </location>
</feature>
<proteinExistence type="predicted"/>
<evidence type="ECO:0000256" key="1">
    <source>
        <dbReference type="SAM" id="MobiDB-lite"/>
    </source>
</evidence>
<gene>
    <name evidence="3" type="ORF">AQJ64_11970</name>
</gene>
<sequence>MNDGGDTGRNHGGTTPCGTGHRRGDVRTARLNGVDAVEAHDDGLTLVVTFLGKAPRRLAPGNVRIDGGRRITGVHVTEVTIERAEDADLDDRAFVVVDRTGDTSPYTLSVVEPDAYGRPGTEPLAGFDPRYSRADFVFHPQCPARSDCVCGCGGEHDVRPAPVIDYTARDYATLRRQLLDRMTLVAPSWVERHVPDLGTTVVELLAYAGDQLEYQLDAVATEAYLHTARRRTSVRRHVRLIDYLMHDGCNARAAVTLSVDDEMTLRPGTFRFAAIDISQVDPVERPDLRAVVTERALAALPPAARTDVFEPLASGETELRPTHNRIRFHTWGDDECCLPRGATSATLVDEGLYLVPGDLLVIEEVLGPRTGAAADADPAHRQVVRLTSVTPACDALYDRAVVEVTWADEDALAFSACLTTTGGPACERLVDVTVARGNVLLVDHGRDLTFCGGPPEEYAVPSAPAPPPVCGSGCCPDRPEQGPAGEAIVGLMTVARRGEQLTEEQVTTLRGLVGRAALDRAGLDAGAPAADQAASLDTLLAQLRYPGTVEPFRPEPTDGPVTHRTAYPDPALVSSGQAELLDGIATRARARVTALWRAARPLTEEETAELRLLVGQAVLDRLGFAHDEARALRDLLLRYEALLGAKIRRLARLSRRAREGEVLGGWLLDELAQTWGPSYADGLRADDPRLAGPASAALTQDPRAALPAVTVTAYAPDGTPAGEWTPRRDLLTATPDTRAFVGEAEQDGRLALRFGDGVNGEPPPAGGRIAVRHRVGNGAAGNVGAEAIGHLVLCDGDDAVTLVRNPLPARGGTEPEALDEVRRLAPLQPHRVRLRAVTADDYAELASAVPGVQRAAADFRWTGTGQEVHVAVDALGTGAPGAKLLDRVAHTLDGVRRIGHDVVVRPATAVPVDLELKVCAAAGHQRGHVRDAVRRTVLALFAPDAVTFGDPVRISRVVAAAAAVPGVTSVLVTRLRRLFAPDAGELDDGLLRIGPLEVAQLEDDRDRPENGRLHIEIGGGR</sequence>
<evidence type="ECO:0000259" key="2">
    <source>
        <dbReference type="Pfam" id="PF26078"/>
    </source>
</evidence>
<dbReference type="OrthoDB" id="9027184at2"/>
<dbReference type="Pfam" id="PF26078">
    <property type="entry name" value="Baseplate_J_M"/>
    <property type="match status" value="1"/>
</dbReference>